<dbReference type="RefSeq" id="XP_066077266.1">
    <property type="nucleotide sequence ID" value="XM_066221169.1"/>
</dbReference>
<organism evidence="2 3">
    <name type="scientific">Kwoniella dendrophila CBS 6074</name>
    <dbReference type="NCBI Taxonomy" id="1295534"/>
    <lineage>
        <taxon>Eukaryota</taxon>
        <taxon>Fungi</taxon>
        <taxon>Dikarya</taxon>
        <taxon>Basidiomycota</taxon>
        <taxon>Agaricomycotina</taxon>
        <taxon>Tremellomycetes</taxon>
        <taxon>Tremellales</taxon>
        <taxon>Cryptococcaceae</taxon>
        <taxon>Kwoniella</taxon>
    </lineage>
</organism>
<dbReference type="Pfam" id="PF04724">
    <property type="entry name" value="Glyco_transf_17"/>
    <property type="match status" value="1"/>
</dbReference>
<accession>A0AAX4K066</accession>
<dbReference type="GO" id="GO:0006044">
    <property type="term" value="P:N-acetylglucosamine metabolic process"/>
    <property type="evidence" value="ECO:0007669"/>
    <property type="project" value="TreeGrafter"/>
</dbReference>
<sequence length="413" mass="47966">MTIQRDIELGEYKVVGKSTQENGFQQLIKLPISWIDSCFRRRTGLKVKWLIGLGVFTAMIYLTFDTLTIWKRDLGYIFRPIWDKPEKPWINIKQVAPPGDIDNLEIQKKWCNLHEWDIRQYNNDVKPKIIDAILFSSELDLLEIRLKEYSNLVDIFVIVESNMTFSGKPKPTYFNENEERFYNIIPKIKIIHHIVGNFEKDLPVGSFDNEIKQRVRLGSELKNLARNGDITHGDLVLMSDVDEIVSSQTLNLLKTCKFETEIIHLNVKNYRYSFEFPLADDGYFRPKVTTYTGKDESLNYNHGRKSDYLLGGSGWHCSFCFETLSQIKTKMLGYSHNDRARNPALVETDRLRETVCQGKDPFDMYPEAFTFKDIIAQSGKPKKSNSFTDIPKALKNNPDRLCYLLDGGCERPE</sequence>
<protein>
    <recommendedName>
        <fullName evidence="4">Beta-1,4-mannosyl-glycoprotein beta-1,4-N-acetylglucosaminyltransferase</fullName>
    </recommendedName>
</protein>
<gene>
    <name evidence="2" type="ORF">L201_005439</name>
</gene>
<keyword evidence="1" id="KW-1133">Transmembrane helix</keyword>
<evidence type="ECO:0000313" key="3">
    <source>
        <dbReference type="Proteomes" id="UP001355207"/>
    </source>
</evidence>
<reference evidence="2 3" key="1">
    <citation type="submission" date="2024-01" db="EMBL/GenBank/DDBJ databases">
        <title>Comparative genomics of Cryptococcus and Kwoniella reveals pathogenesis evolution and contrasting modes of karyotype evolution via chromosome fusion or intercentromeric recombination.</title>
        <authorList>
            <person name="Coelho M.A."/>
            <person name="David-Palma M."/>
            <person name="Shea T."/>
            <person name="Bowers K."/>
            <person name="McGinley-Smith S."/>
            <person name="Mohammad A.W."/>
            <person name="Gnirke A."/>
            <person name="Yurkov A.M."/>
            <person name="Nowrousian M."/>
            <person name="Sun S."/>
            <person name="Cuomo C.A."/>
            <person name="Heitman J."/>
        </authorList>
    </citation>
    <scope>NUCLEOTIDE SEQUENCE [LARGE SCALE GENOMIC DNA]</scope>
    <source>
        <strain evidence="2 3">CBS 6074</strain>
    </source>
</reference>
<keyword evidence="1" id="KW-0812">Transmembrane</keyword>
<dbReference type="AlphaFoldDB" id="A0AAX4K066"/>
<evidence type="ECO:0000313" key="2">
    <source>
        <dbReference type="EMBL" id="WWC90503.1"/>
    </source>
</evidence>
<name>A0AAX4K066_9TREE</name>
<dbReference type="PANTHER" id="PTHR12224">
    <property type="entry name" value="BETA-1,4-MANNOSYL-GLYCOPROTEIN BETA-1,4-N-ACETYLGLUCOSAMINYL-TRANSFERASE"/>
    <property type="match status" value="1"/>
</dbReference>
<dbReference type="GeneID" id="91096109"/>
<dbReference type="EMBL" id="CP144104">
    <property type="protein sequence ID" value="WWC90503.1"/>
    <property type="molecule type" value="Genomic_DNA"/>
</dbReference>
<keyword evidence="1" id="KW-0472">Membrane</keyword>
<dbReference type="InterPro" id="IPR006813">
    <property type="entry name" value="Glyco_trans_17"/>
</dbReference>
<feature type="transmembrane region" description="Helical" evidence="1">
    <location>
        <begin position="49"/>
        <end position="70"/>
    </location>
</feature>
<dbReference type="PANTHER" id="PTHR12224:SF0">
    <property type="entry name" value="BETA-1,4-MANNOSYL-GLYCOPROTEIN 4-BETA-N-ACETYLGLUCOSAMINYLTRANSFERASE"/>
    <property type="match status" value="1"/>
</dbReference>
<evidence type="ECO:0008006" key="4">
    <source>
        <dbReference type="Google" id="ProtNLM"/>
    </source>
</evidence>
<proteinExistence type="predicted"/>
<dbReference type="GO" id="GO:0003830">
    <property type="term" value="F:beta-1,4-mannosylglycoprotein 4-beta-N-acetylglucosaminyltransferase activity"/>
    <property type="evidence" value="ECO:0007669"/>
    <property type="project" value="InterPro"/>
</dbReference>
<dbReference type="GO" id="GO:0016020">
    <property type="term" value="C:membrane"/>
    <property type="evidence" value="ECO:0007669"/>
    <property type="project" value="InterPro"/>
</dbReference>
<dbReference type="Proteomes" id="UP001355207">
    <property type="component" value="Chromosome 7"/>
</dbReference>
<evidence type="ECO:0000256" key="1">
    <source>
        <dbReference type="SAM" id="Phobius"/>
    </source>
</evidence>
<keyword evidence="3" id="KW-1185">Reference proteome</keyword>